<reference evidence="3" key="1">
    <citation type="journal article" date="2020" name="Stud. Mycol.">
        <title>101 Dothideomycetes genomes: a test case for predicting lifestyles and emergence of pathogens.</title>
        <authorList>
            <person name="Haridas S."/>
            <person name="Albert R."/>
            <person name="Binder M."/>
            <person name="Bloem J."/>
            <person name="Labutti K."/>
            <person name="Salamov A."/>
            <person name="Andreopoulos B."/>
            <person name="Baker S."/>
            <person name="Barry K."/>
            <person name="Bills G."/>
            <person name="Bluhm B."/>
            <person name="Cannon C."/>
            <person name="Castanera R."/>
            <person name="Culley D."/>
            <person name="Daum C."/>
            <person name="Ezra D."/>
            <person name="Gonzalez J."/>
            <person name="Henrissat B."/>
            <person name="Kuo A."/>
            <person name="Liang C."/>
            <person name="Lipzen A."/>
            <person name="Lutzoni F."/>
            <person name="Magnuson J."/>
            <person name="Mondo S."/>
            <person name="Nolan M."/>
            <person name="Ohm R."/>
            <person name="Pangilinan J."/>
            <person name="Park H.-J."/>
            <person name="Ramirez L."/>
            <person name="Alfaro M."/>
            <person name="Sun H."/>
            <person name="Tritt A."/>
            <person name="Yoshinaga Y."/>
            <person name="Zwiers L.-H."/>
            <person name="Turgeon B."/>
            <person name="Goodwin S."/>
            <person name="Spatafora J."/>
            <person name="Crous P."/>
            <person name="Grigoriev I."/>
        </authorList>
    </citation>
    <scope>NUCLEOTIDE SEQUENCE</scope>
    <source>
        <strain evidence="3">CBS 207.26</strain>
    </source>
</reference>
<evidence type="ECO:0000256" key="2">
    <source>
        <dbReference type="SAM" id="Phobius"/>
    </source>
</evidence>
<feature type="transmembrane region" description="Helical" evidence="2">
    <location>
        <begin position="51"/>
        <end position="74"/>
    </location>
</feature>
<feature type="transmembrane region" description="Helical" evidence="2">
    <location>
        <begin position="148"/>
        <end position="168"/>
    </location>
</feature>
<feature type="region of interest" description="Disordered" evidence="1">
    <location>
        <begin position="248"/>
        <end position="286"/>
    </location>
</feature>
<dbReference type="EMBL" id="ML994610">
    <property type="protein sequence ID" value="KAF2195151.1"/>
    <property type="molecule type" value="Genomic_DNA"/>
</dbReference>
<feature type="transmembrane region" description="Helical" evidence="2">
    <location>
        <begin position="20"/>
        <end position="39"/>
    </location>
</feature>
<sequence length="321" mass="35132">MTQPPTSNCLPYSSHPLYRLRLATIITAIIGLVFNLFAIAASEREYDYPPFITSLVLLFLSFVFCLHDLITYAVSKAAFLNSQPLVPAPATSSAHPRPTDDDGPQWPAKRLVVFDIIFAIAFQWLFWGEWTVIMSHSSYYYRAGMEAIQSYANLANFVASVLHAVAFWKELMARKRKQWRRDLEVTCENCGHVNETVEGPSASTATSIPAPAGAIAGPSGQTKTSIFGKFGSGKVALPIWAHGQNVGKYTDEERDVENDAGEGVNEEPLLVTPDESTTEVGGPSGSQVYGTLDQSVQSVDSVPETVVKKKGKGKKRLVEVE</sequence>
<feature type="transmembrane region" description="Helical" evidence="2">
    <location>
        <begin position="111"/>
        <end position="128"/>
    </location>
</feature>
<keyword evidence="2" id="KW-0812">Transmembrane</keyword>
<keyword evidence="4" id="KW-1185">Reference proteome</keyword>
<name>A0A6A6EV41_9PEZI</name>
<keyword evidence="2" id="KW-1133">Transmembrane helix</keyword>
<feature type="compositionally biased region" description="Polar residues" evidence="1">
    <location>
        <begin position="274"/>
        <end position="286"/>
    </location>
</feature>
<protein>
    <submittedName>
        <fullName evidence="3">Uncharacterized protein</fullName>
    </submittedName>
</protein>
<keyword evidence="2" id="KW-0472">Membrane</keyword>
<evidence type="ECO:0000256" key="1">
    <source>
        <dbReference type="SAM" id="MobiDB-lite"/>
    </source>
</evidence>
<dbReference type="Proteomes" id="UP000800200">
    <property type="component" value="Unassembled WGS sequence"/>
</dbReference>
<proteinExistence type="predicted"/>
<organism evidence="3 4">
    <name type="scientific">Zopfia rhizophila CBS 207.26</name>
    <dbReference type="NCBI Taxonomy" id="1314779"/>
    <lineage>
        <taxon>Eukaryota</taxon>
        <taxon>Fungi</taxon>
        <taxon>Dikarya</taxon>
        <taxon>Ascomycota</taxon>
        <taxon>Pezizomycotina</taxon>
        <taxon>Dothideomycetes</taxon>
        <taxon>Dothideomycetes incertae sedis</taxon>
        <taxon>Zopfiaceae</taxon>
        <taxon>Zopfia</taxon>
    </lineage>
</organism>
<dbReference type="AlphaFoldDB" id="A0A6A6EV41"/>
<gene>
    <name evidence="3" type="ORF">K469DRAFT_698714</name>
</gene>
<evidence type="ECO:0000313" key="3">
    <source>
        <dbReference type="EMBL" id="KAF2195151.1"/>
    </source>
</evidence>
<accession>A0A6A6EV41</accession>
<evidence type="ECO:0000313" key="4">
    <source>
        <dbReference type="Proteomes" id="UP000800200"/>
    </source>
</evidence>
<dbReference type="OrthoDB" id="3870692at2759"/>